<protein>
    <submittedName>
        <fullName evidence="1">Uncharacterized protein</fullName>
    </submittedName>
</protein>
<dbReference type="AlphaFoldDB" id="A0A5M9HYX7"/>
<organism evidence="1 2">
    <name type="scientific">Mediterraneibacter catenae</name>
    <dbReference type="NCBI Taxonomy" id="2594882"/>
    <lineage>
        <taxon>Bacteria</taxon>
        <taxon>Bacillati</taxon>
        <taxon>Bacillota</taxon>
        <taxon>Clostridia</taxon>
        <taxon>Lachnospirales</taxon>
        <taxon>Lachnospiraceae</taxon>
        <taxon>Mediterraneibacter</taxon>
    </lineage>
</organism>
<name>A0A5M9HYX7_9FIRM</name>
<proteinExistence type="predicted"/>
<accession>A0A5M9HYX7</accession>
<sequence length="82" mass="9413">MEKKMYVELPPFTGRNVPIKEIARAMGKDPHYVRLAIQQGAVKFGVAMKVGDASEFSYYCPDRKVWEETGYFRDVTKEKAHA</sequence>
<reference evidence="1" key="1">
    <citation type="submission" date="2019-07" db="EMBL/GenBank/DDBJ databases">
        <authorList>
            <person name="Wongkuna S."/>
            <person name="Scaria J."/>
        </authorList>
    </citation>
    <scope>NUCLEOTIDE SEQUENCE [LARGE SCALE GENOMIC DNA]</scope>
    <source>
        <strain evidence="1">SW178</strain>
    </source>
</reference>
<gene>
    <name evidence="1" type="ORF">FNY66_12905</name>
</gene>
<keyword evidence="2" id="KW-1185">Reference proteome</keyword>
<dbReference type="OrthoDB" id="2063024at2"/>
<comment type="caution">
    <text evidence="1">The sequence shown here is derived from an EMBL/GenBank/DDBJ whole genome shotgun (WGS) entry which is preliminary data.</text>
</comment>
<dbReference type="Proteomes" id="UP000322025">
    <property type="component" value="Unassembled WGS sequence"/>
</dbReference>
<evidence type="ECO:0000313" key="1">
    <source>
        <dbReference type="EMBL" id="KAA8500541.1"/>
    </source>
</evidence>
<dbReference type="RefSeq" id="WP_150311416.1">
    <property type="nucleotide sequence ID" value="NZ_VMSO01000022.1"/>
</dbReference>
<dbReference type="EMBL" id="VMSO01000022">
    <property type="protein sequence ID" value="KAA8500541.1"/>
    <property type="molecule type" value="Genomic_DNA"/>
</dbReference>
<evidence type="ECO:0000313" key="2">
    <source>
        <dbReference type="Proteomes" id="UP000322025"/>
    </source>
</evidence>